<comment type="caution">
    <text evidence="10">The sequence shown here is derived from an EMBL/GenBank/DDBJ whole genome shotgun (WGS) entry which is preliminary data.</text>
</comment>
<proteinExistence type="inferred from homology"/>
<dbReference type="EMBL" id="JBCITK010000001">
    <property type="protein sequence ID" value="MEN0642671.1"/>
    <property type="molecule type" value="Genomic_DNA"/>
</dbReference>
<dbReference type="PRINTS" id="PR00919">
    <property type="entry name" value="THERMOPTASE"/>
</dbReference>
<dbReference type="InterPro" id="IPR035097">
    <property type="entry name" value="M29_N-terminal"/>
</dbReference>
<dbReference type="InterPro" id="IPR052170">
    <property type="entry name" value="M29_Exopeptidase"/>
</dbReference>
<protein>
    <submittedName>
        <fullName evidence="10">Aminopeptidase</fullName>
    </submittedName>
</protein>
<evidence type="ECO:0000256" key="9">
    <source>
        <dbReference type="ARBA" id="ARBA00023049"/>
    </source>
</evidence>
<dbReference type="SUPFAM" id="SSF144052">
    <property type="entry name" value="Thermophilic metalloprotease-like"/>
    <property type="match status" value="1"/>
</dbReference>
<evidence type="ECO:0000256" key="5">
    <source>
        <dbReference type="ARBA" id="ARBA00022438"/>
    </source>
</evidence>
<evidence type="ECO:0000313" key="10">
    <source>
        <dbReference type="EMBL" id="MEN0642671.1"/>
    </source>
</evidence>
<dbReference type="Proteomes" id="UP001418796">
    <property type="component" value="Unassembled WGS sequence"/>
</dbReference>
<evidence type="ECO:0000256" key="1">
    <source>
        <dbReference type="ARBA" id="ARBA00001941"/>
    </source>
</evidence>
<dbReference type="PANTHER" id="PTHR34448">
    <property type="entry name" value="AMINOPEPTIDASE"/>
    <property type="match status" value="1"/>
</dbReference>
<organism evidence="10 11">
    <name type="scientific">Alkalicoccobacillus gibsonii</name>
    <dbReference type="NCBI Taxonomy" id="79881"/>
    <lineage>
        <taxon>Bacteria</taxon>
        <taxon>Bacillati</taxon>
        <taxon>Bacillota</taxon>
        <taxon>Bacilli</taxon>
        <taxon>Bacillales</taxon>
        <taxon>Bacillaceae</taxon>
        <taxon>Alkalicoccobacillus</taxon>
    </lineage>
</organism>
<evidence type="ECO:0000256" key="3">
    <source>
        <dbReference type="ARBA" id="ARBA00001947"/>
    </source>
</evidence>
<dbReference type="Gene3D" id="3.40.1830.10">
    <property type="entry name" value="Thermophilic metalloprotease (M29)"/>
    <property type="match status" value="1"/>
</dbReference>
<keyword evidence="8" id="KW-0378">Hydrolase</keyword>
<dbReference type="RefSeq" id="WP_343132073.1">
    <property type="nucleotide sequence ID" value="NZ_JBCITK010000001.1"/>
</dbReference>
<evidence type="ECO:0000256" key="8">
    <source>
        <dbReference type="ARBA" id="ARBA00022801"/>
    </source>
</evidence>
<keyword evidence="7" id="KW-0479">Metal-binding</keyword>
<comment type="cofactor">
    <cofactor evidence="3">
        <name>Zn(2+)</name>
        <dbReference type="ChEBI" id="CHEBI:29105"/>
    </cofactor>
</comment>
<evidence type="ECO:0000313" key="11">
    <source>
        <dbReference type="Proteomes" id="UP001418796"/>
    </source>
</evidence>
<evidence type="ECO:0000256" key="7">
    <source>
        <dbReference type="ARBA" id="ARBA00022723"/>
    </source>
</evidence>
<dbReference type="InterPro" id="IPR000787">
    <property type="entry name" value="Peptidase_M29"/>
</dbReference>
<comment type="similarity">
    <text evidence="4">Belongs to the peptidase M29 family.</text>
</comment>
<keyword evidence="5 10" id="KW-0031">Aminopeptidase</keyword>
<dbReference type="PANTHER" id="PTHR34448:SF3">
    <property type="entry name" value="AMINOPEPTIDASE AMPS"/>
    <property type="match status" value="1"/>
</dbReference>
<evidence type="ECO:0000256" key="2">
    <source>
        <dbReference type="ARBA" id="ARBA00001946"/>
    </source>
</evidence>
<comment type="cofactor">
    <cofactor evidence="2">
        <name>Mg(2+)</name>
        <dbReference type="ChEBI" id="CHEBI:18420"/>
    </cofactor>
</comment>
<sequence length="416" mass="47497">MSAIYEYVSKKQLEKYAELAVILGVNVQKNQLVIIHSDIEHVTFARLIQRFAYELGASNVIIDWTDEQSTKEFYLHATDHAIDHIPNWKVDRFNEWNKEGAAYIYIRSENFRAFTDVASDRINRYEKAYRTRLNEHHTKIRSHEIRWCILVVPSFAWANKVFPQLPKEEAMQLLWERMLHGARADGEDPIKDWTHHNKAFESRKKVLNESQLKALHFTNNRGTDLKVGLPKNHLFLGGCVRDKEGVPFFPNIPTEEVFAAPHKDQVNGKLVASKPLIYGERIIEDVSITFKNGRVDHYHATSGQDVLQSLIETEEGSRYLGEIALVSNRSPLAQTDTLFYNTLFDENTACHIGLGNASLSNLKNGHELSSNELKAAGLNTSILHVNVAFGTEDMKVIGVHEDGKEVLLMNQGKFQF</sequence>
<accession>A0ABU9VID5</accession>
<keyword evidence="6" id="KW-0645">Protease</keyword>
<keyword evidence="9" id="KW-0482">Metalloprotease</keyword>
<evidence type="ECO:0000256" key="4">
    <source>
        <dbReference type="ARBA" id="ARBA00008236"/>
    </source>
</evidence>
<name>A0ABU9VID5_9BACI</name>
<keyword evidence="11" id="KW-1185">Reference proteome</keyword>
<dbReference type="Pfam" id="PF02073">
    <property type="entry name" value="Peptidase_M29"/>
    <property type="match status" value="1"/>
</dbReference>
<dbReference type="GO" id="GO:0004177">
    <property type="term" value="F:aminopeptidase activity"/>
    <property type="evidence" value="ECO:0007669"/>
    <property type="project" value="UniProtKB-KW"/>
</dbReference>
<gene>
    <name evidence="10" type="ORF">MKY91_05795</name>
</gene>
<evidence type="ECO:0000256" key="6">
    <source>
        <dbReference type="ARBA" id="ARBA00022670"/>
    </source>
</evidence>
<comment type="cofactor">
    <cofactor evidence="1">
        <name>Co(2+)</name>
        <dbReference type="ChEBI" id="CHEBI:48828"/>
    </cofactor>
</comment>
<reference evidence="10 11" key="1">
    <citation type="submission" date="2024-03" db="EMBL/GenBank/DDBJ databases">
        <title>Bacilli Hybrid Assemblies.</title>
        <authorList>
            <person name="Kovac J."/>
        </authorList>
    </citation>
    <scope>NUCLEOTIDE SEQUENCE [LARGE SCALE GENOMIC DNA]</scope>
    <source>
        <strain evidence="10 11">FSL R7-0666</strain>
    </source>
</reference>